<dbReference type="EMBL" id="DQTV01000096">
    <property type="protein sequence ID" value="HIP57411.1"/>
    <property type="molecule type" value="Genomic_DNA"/>
</dbReference>
<evidence type="ECO:0000256" key="4">
    <source>
        <dbReference type="ARBA" id="ARBA00022679"/>
    </source>
</evidence>
<dbReference type="InterPro" id="IPR050297">
    <property type="entry name" value="LipidA_mod_glycosyltrf_83"/>
</dbReference>
<evidence type="ECO:0000256" key="7">
    <source>
        <dbReference type="ARBA" id="ARBA00023136"/>
    </source>
</evidence>
<feature type="transmembrane region" description="Helical" evidence="8">
    <location>
        <begin position="172"/>
        <end position="194"/>
    </location>
</feature>
<gene>
    <name evidence="10" type="ORF">EYH02_05025</name>
</gene>
<keyword evidence="4 10" id="KW-0808">Transferase</keyword>
<evidence type="ECO:0000256" key="2">
    <source>
        <dbReference type="ARBA" id="ARBA00022475"/>
    </source>
</evidence>
<feature type="domain" description="Glycosyltransferase RgtA/B/C/D-like" evidence="9">
    <location>
        <begin position="152"/>
        <end position="302"/>
    </location>
</feature>
<evidence type="ECO:0000256" key="3">
    <source>
        <dbReference type="ARBA" id="ARBA00022676"/>
    </source>
</evidence>
<feature type="transmembrane region" description="Helical" evidence="8">
    <location>
        <begin position="251"/>
        <end position="274"/>
    </location>
</feature>
<reference evidence="10" key="1">
    <citation type="journal article" date="2020" name="ISME J.">
        <title>Gammaproteobacteria mediating utilization of methyl-, sulfur- and petroleum organic compounds in deep ocean hydrothermal plumes.</title>
        <authorList>
            <person name="Zhou Z."/>
            <person name="Liu Y."/>
            <person name="Pan J."/>
            <person name="Cron B.R."/>
            <person name="Toner B.M."/>
            <person name="Anantharaman K."/>
            <person name="Breier J.A."/>
            <person name="Dick G.J."/>
            <person name="Li M."/>
        </authorList>
    </citation>
    <scope>NUCLEOTIDE SEQUENCE</scope>
    <source>
        <strain evidence="10">SZUA-1435</strain>
    </source>
</reference>
<evidence type="ECO:0000256" key="1">
    <source>
        <dbReference type="ARBA" id="ARBA00004651"/>
    </source>
</evidence>
<dbReference type="GO" id="GO:0005886">
    <property type="term" value="C:plasma membrane"/>
    <property type="evidence" value="ECO:0007669"/>
    <property type="project" value="UniProtKB-SubCell"/>
</dbReference>
<keyword evidence="2" id="KW-1003">Cell membrane</keyword>
<dbReference type="AlphaFoldDB" id="A0A832Z026"/>
<evidence type="ECO:0000313" key="11">
    <source>
        <dbReference type="Proteomes" id="UP000605805"/>
    </source>
</evidence>
<feature type="transmembrane region" description="Helical" evidence="8">
    <location>
        <begin position="215"/>
        <end position="239"/>
    </location>
</feature>
<dbReference type="GO" id="GO:0016763">
    <property type="term" value="F:pentosyltransferase activity"/>
    <property type="evidence" value="ECO:0007669"/>
    <property type="project" value="TreeGrafter"/>
</dbReference>
<feature type="transmembrane region" description="Helical" evidence="8">
    <location>
        <begin position="458"/>
        <end position="476"/>
    </location>
</feature>
<dbReference type="GO" id="GO:0008610">
    <property type="term" value="P:lipid biosynthetic process"/>
    <property type="evidence" value="ECO:0007669"/>
    <property type="project" value="UniProtKB-ARBA"/>
</dbReference>
<keyword evidence="7 8" id="KW-0472">Membrane</keyword>
<dbReference type="InterPro" id="IPR038731">
    <property type="entry name" value="RgtA/B/C-like"/>
</dbReference>
<name>A0A832Z026_9CREN</name>
<evidence type="ECO:0000256" key="6">
    <source>
        <dbReference type="ARBA" id="ARBA00022989"/>
    </source>
</evidence>
<sequence>MVTVSRAVLLVLMLVVAINIFLTASQALDLEHREVAKIAMGAKGYVSDEVWYVDAARNILRKVFGLVPRMDVPRATLVYPDKDLAKEASKQASSYGVKVVSDLYTEIPAIYVEAKSIESIERFARATNASDIVFGWMLGDAEGINEYLNLEHPPMAKYIIALTMVLLGDRPFLWRIPSIAMGALLVILTFILTLEITRSENLALIVSALVAVDPLVRNMASIALLDIYVATLTALAMLYAVKGRLRLCAALIGFASTFKFSALLGIVPLLLYVLKRVAQTTRRFIDALFDSIYYLILTALFFTVFQVATSIPLIVYLGLDTWVNNSILNAISWHLSIKCVGEGCPQPSAPWDWFFGLNIFPLYIENGRTIAASGIVPLYAVTFILMILAPPYLAKLRPRSRDTWMLLTGLFLGYVILWLAGAKTQYSFYAVHLAPYIHMFLVSICFELADRGRLLELFNSWVKIFTYLWGVVLQLFEE</sequence>
<evidence type="ECO:0000259" key="9">
    <source>
        <dbReference type="Pfam" id="PF13231"/>
    </source>
</evidence>
<proteinExistence type="predicted"/>
<keyword evidence="6 8" id="KW-1133">Transmembrane helix</keyword>
<comment type="caution">
    <text evidence="10">The sequence shown here is derived from an EMBL/GenBank/DDBJ whole genome shotgun (WGS) entry which is preliminary data.</text>
</comment>
<feature type="transmembrane region" description="Helical" evidence="8">
    <location>
        <begin position="404"/>
        <end position="420"/>
    </location>
</feature>
<evidence type="ECO:0000256" key="8">
    <source>
        <dbReference type="SAM" id="Phobius"/>
    </source>
</evidence>
<protein>
    <submittedName>
        <fullName evidence="10">Glycosyl transferase</fullName>
    </submittedName>
</protein>
<dbReference type="Proteomes" id="UP000605805">
    <property type="component" value="Unassembled WGS sequence"/>
</dbReference>
<dbReference type="PANTHER" id="PTHR33908:SF11">
    <property type="entry name" value="MEMBRANE PROTEIN"/>
    <property type="match status" value="1"/>
</dbReference>
<evidence type="ECO:0000313" key="10">
    <source>
        <dbReference type="EMBL" id="HIP57411.1"/>
    </source>
</evidence>
<accession>A0A832Z026</accession>
<feature type="transmembrane region" description="Helical" evidence="8">
    <location>
        <begin position="370"/>
        <end position="392"/>
    </location>
</feature>
<keyword evidence="3" id="KW-0328">Glycosyltransferase</keyword>
<organism evidence="10 11">
    <name type="scientific">Ignisphaera aggregans</name>
    <dbReference type="NCBI Taxonomy" id="334771"/>
    <lineage>
        <taxon>Archaea</taxon>
        <taxon>Thermoproteota</taxon>
        <taxon>Thermoprotei</taxon>
        <taxon>Desulfurococcales</taxon>
        <taxon>Desulfurococcaceae</taxon>
        <taxon>Ignisphaera</taxon>
    </lineage>
</organism>
<feature type="transmembrane region" description="Helical" evidence="8">
    <location>
        <begin position="426"/>
        <end position="446"/>
    </location>
</feature>
<keyword evidence="5 8" id="KW-0812">Transmembrane</keyword>
<comment type="subcellular location">
    <subcellularLocation>
        <location evidence="1">Cell membrane</location>
        <topology evidence="1">Multi-pass membrane protein</topology>
    </subcellularLocation>
</comment>
<feature type="transmembrane region" description="Helical" evidence="8">
    <location>
        <begin position="294"/>
        <end position="319"/>
    </location>
</feature>
<evidence type="ECO:0000256" key="5">
    <source>
        <dbReference type="ARBA" id="ARBA00022692"/>
    </source>
</evidence>
<dbReference type="Pfam" id="PF13231">
    <property type="entry name" value="PMT_2"/>
    <property type="match status" value="1"/>
</dbReference>
<dbReference type="PANTHER" id="PTHR33908">
    <property type="entry name" value="MANNOSYLTRANSFERASE YKCB-RELATED"/>
    <property type="match status" value="1"/>
</dbReference>